<evidence type="ECO:0000313" key="2">
    <source>
        <dbReference type="Proteomes" id="UP001178461"/>
    </source>
</evidence>
<protein>
    <submittedName>
        <fullName evidence="1">Uncharacterized protein</fullName>
    </submittedName>
</protein>
<reference evidence="1" key="1">
    <citation type="submission" date="2022-12" db="EMBL/GenBank/DDBJ databases">
        <authorList>
            <person name="Alioto T."/>
            <person name="Alioto T."/>
            <person name="Gomez Garrido J."/>
        </authorList>
    </citation>
    <scope>NUCLEOTIDE SEQUENCE</scope>
</reference>
<dbReference type="EMBL" id="OX395135">
    <property type="protein sequence ID" value="CAI5786231.1"/>
    <property type="molecule type" value="Genomic_DNA"/>
</dbReference>
<name>A0AA35KXR2_9SAUR</name>
<accession>A0AA35KXR2</accession>
<evidence type="ECO:0000313" key="1">
    <source>
        <dbReference type="EMBL" id="CAI5786231.1"/>
    </source>
</evidence>
<proteinExistence type="predicted"/>
<sequence length="64" mass="7041">MLRSAGRKAIAFLETTGTKNFISLKNEVCVGNWCFGCNLVVSDVGKAKAVELLFYLKQSKVKTN</sequence>
<dbReference type="AlphaFoldDB" id="A0AA35KXR2"/>
<organism evidence="1 2">
    <name type="scientific">Podarcis lilfordi</name>
    <name type="common">Lilford's wall lizard</name>
    <dbReference type="NCBI Taxonomy" id="74358"/>
    <lineage>
        <taxon>Eukaryota</taxon>
        <taxon>Metazoa</taxon>
        <taxon>Chordata</taxon>
        <taxon>Craniata</taxon>
        <taxon>Vertebrata</taxon>
        <taxon>Euteleostomi</taxon>
        <taxon>Lepidosauria</taxon>
        <taxon>Squamata</taxon>
        <taxon>Bifurcata</taxon>
        <taxon>Unidentata</taxon>
        <taxon>Episquamata</taxon>
        <taxon>Laterata</taxon>
        <taxon>Lacertibaenia</taxon>
        <taxon>Lacertidae</taxon>
        <taxon>Podarcis</taxon>
    </lineage>
</organism>
<gene>
    <name evidence="1" type="ORF">PODLI_1B003868</name>
</gene>
<keyword evidence="2" id="KW-1185">Reference proteome</keyword>
<dbReference type="Proteomes" id="UP001178461">
    <property type="component" value="Chromosome 10"/>
</dbReference>